<dbReference type="AlphaFoldDB" id="A0A933IBT4"/>
<evidence type="ECO:0000313" key="8">
    <source>
        <dbReference type="Proteomes" id="UP000736328"/>
    </source>
</evidence>
<dbReference type="PANTHER" id="PTHR21392:SF0">
    <property type="entry name" value="TRNA-URIDINE AMINOCARBOXYPROPYLTRANSFERASE 2"/>
    <property type="match status" value="1"/>
</dbReference>
<keyword evidence="3" id="KW-0949">S-adenosyl-L-methionine</keyword>
<organism evidence="7 8">
    <name type="scientific">candidate division TA06 bacterium</name>
    <dbReference type="NCBI Taxonomy" id="2250710"/>
    <lineage>
        <taxon>Bacteria</taxon>
        <taxon>Bacteria division TA06</taxon>
    </lineage>
</organism>
<reference evidence="7" key="1">
    <citation type="submission" date="2020-07" db="EMBL/GenBank/DDBJ databases">
        <title>Huge and variable diversity of episymbiotic CPR bacteria and DPANN archaea in groundwater ecosystems.</title>
        <authorList>
            <person name="He C.Y."/>
            <person name="Keren R."/>
            <person name="Whittaker M."/>
            <person name="Farag I.F."/>
            <person name="Doudna J."/>
            <person name="Cate J.H.D."/>
            <person name="Banfield J.F."/>
        </authorList>
    </citation>
    <scope>NUCLEOTIDE SEQUENCE</scope>
    <source>
        <strain evidence="7">NC_groundwater_1520_Pr4_B-0.1um_53_5</strain>
    </source>
</reference>
<evidence type="ECO:0000256" key="4">
    <source>
        <dbReference type="ARBA" id="ARBA00022694"/>
    </source>
</evidence>
<evidence type="ECO:0000256" key="1">
    <source>
        <dbReference type="ARBA" id="ARBA00012386"/>
    </source>
</evidence>
<evidence type="ECO:0000256" key="2">
    <source>
        <dbReference type="ARBA" id="ARBA00022679"/>
    </source>
</evidence>
<dbReference type="InterPro" id="IPR039262">
    <property type="entry name" value="DTWD2/TAPT"/>
</dbReference>
<dbReference type="GO" id="GO:0008033">
    <property type="term" value="P:tRNA processing"/>
    <property type="evidence" value="ECO:0007669"/>
    <property type="project" value="UniProtKB-KW"/>
</dbReference>
<dbReference type="GO" id="GO:0016432">
    <property type="term" value="F:tRNA-uridine aminocarboxypropyltransferase activity"/>
    <property type="evidence" value="ECO:0007669"/>
    <property type="project" value="UniProtKB-EC"/>
</dbReference>
<gene>
    <name evidence="7" type="ORF">HY768_07635</name>
</gene>
<evidence type="ECO:0000256" key="5">
    <source>
        <dbReference type="ARBA" id="ARBA00034489"/>
    </source>
</evidence>
<proteinExistence type="inferred from homology"/>
<feature type="domain" description="DTW" evidence="6">
    <location>
        <begin position="9"/>
        <end position="197"/>
    </location>
</feature>
<dbReference type="PANTHER" id="PTHR21392">
    <property type="entry name" value="TRNA-URIDINE AMINOCARBOXYPROPYLTRANSFERASE 2"/>
    <property type="match status" value="1"/>
</dbReference>
<comment type="similarity">
    <text evidence="5">Belongs to the TDD superfamily. DTWD2 family.</text>
</comment>
<dbReference type="Pfam" id="PF03942">
    <property type="entry name" value="DTW"/>
    <property type="match status" value="1"/>
</dbReference>
<dbReference type="EC" id="2.5.1.25" evidence="1"/>
<evidence type="ECO:0000313" key="7">
    <source>
        <dbReference type="EMBL" id="MBI4727078.1"/>
    </source>
</evidence>
<comment type="caution">
    <text evidence="7">The sequence shown here is derived from an EMBL/GenBank/DDBJ whole genome shotgun (WGS) entry which is preliminary data.</text>
</comment>
<keyword evidence="4" id="KW-0819">tRNA processing</keyword>
<accession>A0A933IBT4</accession>
<dbReference type="Proteomes" id="UP000736328">
    <property type="component" value="Unassembled WGS sequence"/>
</dbReference>
<dbReference type="EMBL" id="JACQXR010000100">
    <property type="protein sequence ID" value="MBI4727078.1"/>
    <property type="molecule type" value="Genomic_DNA"/>
</dbReference>
<dbReference type="InterPro" id="IPR005636">
    <property type="entry name" value="DTW"/>
</dbReference>
<evidence type="ECO:0000259" key="6">
    <source>
        <dbReference type="SMART" id="SM01144"/>
    </source>
</evidence>
<sequence length="202" mass="22863">MRHKSGSEAKPRCPRCRLHLELCVCGLAPEFDLSTKAVVIMHYAEERRKSNSGMLSRLVLKNSEIFLRGLRDGPAAPEPSEKYPNSLVLFPGAGSQELNDNFLATIPRPITLILADGNWNQAGHMVKREALMKDVPKVHLPLGEPTNYRLRKPQAQNRICTFEALSRALGIIEGLEIEQKLKEFFYLWVSRSLKMRGQPDEN</sequence>
<dbReference type="SMART" id="SM01144">
    <property type="entry name" value="DTW"/>
    <property type="match status" value="1"/>
</dbReference>
<name>A0A933IBT4_UNCT6</name>
<keyword evidence="2" id="KW-0808">Transferase</keyword>
<protein>
    <recommendedName>
        <fullName evidence="1">tRNA-uridine aminocarboxypropyltransferase</fullName>
        <ecNumber evidence="1">2.5.1.25</ecNumber>
    </recommendedName>
</protein>
<evidence type="ECO:0000256" key="3">
    <source>
        <dbReference type="ARBA" id="ARBA00022691"/>
    </source>
</evidence>